<evidence type="ECO:0000256" key="4">
    <source>
        <dbReference type="ARBA" id="ARBA00023033"/>
    </source>
</evidence>
<dbReference type="RefSeq" id="WP_432707390.1">
    <property type="nucleotide sequence ID" value="NZ_BSQG01000001.1"/>
</dbReference>
<organism evidence="6 7">
    <name type="scientific">Nocardiopsis ansamitocini</name>
    <dbReference type="NCBI Taxonomy" id="1670832"/>
    <lineage>
        <taxon>Bacteria</taxon>
        <taxon>Bacillati</taxon>
        <taxon>Actinomycetota</taxon>
        <taxon>Actinomycetes</taxon>
        <taxon>Streptosporangiales</taxon>
        <taxon>Nocardiopsidaceae</taxon>
        <taxon>Nocardiopsis</taxon>
    </lineage>
</organism>
<dbReference type="EMBL" id="BSQG01000001">
    <property type="protein sequence ID" value="GLU45694.1"/>
    <property type="molecule type" value="Genomic_DNA"/>
</dbReference>
<reference evidence="6" key="1">
    <citation type="submission" date="2023-02" db="EMBL/GenBank/DDBJ databases">
        <title>Nocardiopsis ansamitocini NBRC 112285.</title>
        <authorList>
            <person name="Ichikawa N."/>
            <person name="Sato H."/>
            <person name="Tonouchi N."/>
        </authorList>
    </citation>
    <scope>NUCLEOTIDE SEQUENCE</scope>
    <source>
        <strain evidence="6">NBRC 112285</strain>
    </source>
</reference>
<dbReference type="SUPFAM" id="SSF51679">
    <property type="entry name" value="Bacterial luciferase-like"/>
    <property type="match status" value="1"/>
</dbReference>
<evidence type="ECO:0000256" key="1">
    <source>
        <dbReference type="ARBA" id="ARBA00022630"/>
    </source>
</evidence>
<feature type="domain" description="Luciferase-like" evidence="5">
    <location>
        <begin position="1"/>
        <end position="326"/>
    </location>
</feature>
<dbReference type="PANTHER" id="PTHR42847">
    <property type="entry name" value="ALKANESULFONATE MONOOXYGENASE"/>
    <property type="match status" value="1"/>
</dbReference>
<keyword evidence="1" id="KW-0285">Flavoprotein</keyword>
<evidence type="ECO:0000259" key="5">
    <source>
        <dbReference type="Pfam" id="PF00296"/>
    </source>
</evidence>
<evidence type="ECO:0000256" key="3">
    <source>
        <dbReference type="ARBA" id="ARBA00023002"/>
    </source>
</evidence>
<keyword evidence="7" id="KW-1185">Reference proteome</keyword>
<dbReference type="AlphaFoldDB" id="A0A9W6UGR1"/>
<comment type="caution">
    <text evidence="6">The sequence shown here is derived from an EMBL/GenBank/DDBJ whole genome shotgun (WGS) entry which is preliminary data.</text>
</comment>
<name>A0A9W6UGR1_9ACTN</name>
<evidence type="ECO:0000313" key="6">
    <source>
        <dbReference type="EMBL" id="GLU45694.1"/>
    </source>
</evidence>
<gene>
    <name evidence="6" type="ORF">Nans01_00450</name>
</gene>
<dbReference type="Pfam" id="PF00296">
    <property type="entry name" value="Bac_luciferase"/>
    <property type="match status" value="1"/>
</dbReference>
<dbReference type="InterPro" id="IPR011251">
    <property type="entry name" value="Luciferase-like_dom"/>
</dbReference>
<dbReference type="GO" id="GO:0046306">
    <property type="term" value="P:alkanesulfonate catabolic process"/>
    <property type="evidence" value="ECO:0007669"/>
    <property type="project" value="TreeGrafter"/>
</dbReference>
<keyword evidence="3" id="KW-0560">Oxidoreductase</keyword>
<protein>
    <submittedName>
        <fullName evidence="6">Alkanesulfonate monooxygenase</fullName>
    </submittedName>
</protein>
<evidence type="ECO:0000313" key="7">
    <source>
        <dbReference type="Proteomes" id="UP001165092"/>
    </source>
</evidence>
<sequence length="326" mass="35582">MRFHWFLPTTGDGHAVRNSTIRLGTGGVTSPTRPATLGYLAQVARAAEATGFTGVLTPTGSGCPDPWITCAALTQHTDRLKFLVAFRPGFVLPTLAAQQARAFQEISGDRLLLNVVTGGDPVEQRAYGDFLGHDDRYARTDEFLDVLRRSFSGERFDFTGRHYRVQDAGPTDPLDPAPEIYFGGASAPAERVASARADTYLMWGEPPAMIAERIERVRSLAAGQGRSVRLGIRLHVIARDTSAEAWREADRLLSGMDPARIEAMQHYYARMESVGQARMAALHGGSPRALEVAPNLWAGVGLVREGAGTALVGDYDEVARRLQEYR</sequence>
<dbReference type="Proteomes" id="UP001165092">
    <property type="component" value="Unassembled WGS sequence"/>
</dbReference>
<accession>A0A9W6UGR1</accession>
<dbReference type="InterPro" id="IPR036661">
    <property type="entry name" value="Luciferase-like_sf"/>
</dbReference>
<keyword evidence="4 6" id="KW-0503">Monooxygenase</keyword>
<keyword evidence="2" id="KW-0288">FMN</keyword>
<dbReference type="GO" id="GO:0008726">
    <property type="term" value="F:alkanesulfonate monooxygenase activity"/>
    <property type="evidence" value="ECO:0007669"/>
    <property type="project" value="TreeGrafter"/>
</dbReference>
<dbReference type="Gene3D" id="3.20.20.30">
    <property type="entry name" value="Luciferase-like domain"/>
    <property type="match status" value="1"/>
</dbReference>
<evidence type="ECO:0000256" key="2">
    <source>
        <dbReference type="ARBA" id="ARBA00022643"/>
    </source>
</evidence>
<proteinExistence type="predicted"/>
<dbReference type="PANTHER" id="PTHR42847:SF4">
    <property type="entry name" value="ALKANESULFONATE MONOOXYGENASE-RELATED"/>
    <property type="match status" value="1"/>
</dbReference>
<dbReference type="CDD" id="cd01094">
    <property type="entry name" value="Alkanesulfonate_monoxygenase"/>
    <property type="match status" value="1"/>
</dbReference>
<dbReference type="InterPro" id="IPR050172">
    <property type="entry name" value="SsuD_RutA_monooxygenase"/>
</dbReference>